<dbReference type="InterPro" id="IPR042001">
    <property type="entry name" value="Sortase_F"/>
</dbReference>
<feature type="region of interest" description="Disordered" evidence="3">
    <location>
        <begin position="20"/>
        <end position="56"/>
    </location>
</feature>
<dbReference type="CDD" id="cd05829">
    <property type="entry name" value="Sortase_F"/>
    <property type="match status" value="1"/>
</dbReference>
<accession>A0A1L6ZE71</accession>
<name>A0A1L6ZE71_BACIA</name>
<protein>
    <submittedName>
        <fullName evidence="5">Sortase</fullName>
    </submittedName>
</protein>
<reference evidence="5 6" key="1">
    <citation type="submission" date="2016-05" db="EMBL/GenBank/DDBJ databases">
        <title>Complete Genome and Methylome Analysis of Psychrotrophic Bacterial Isolates from Antarctic Lake Untersee.</title>
        <authorList>
            <person name="Fomenkov A."/>
            <person name="Akimov V.N."/>
            <person name="Vasilyeva L.V."/>
            <person name="Andersen D."/>
            <person name="Vincze T."/>
            <person name="Roberts R.J."/>
        </authorList>
    </citation>
    <scope>NUCLEOTIDE SEQUENCE [LARGE SCALE GENOMIC DNA]</scope>
    <source>
        <strain evidence="5 6">U14-5</strain>
    </source>
</reference>
<evidence type="ECO:0000313" key="6">
    <source>
        <dbReference type="Proteomes" id="UP000185426"/>
    </source>
</evidence>
<evidence type="ECO:0000313" key="5">
    <source>
        <dbReference type="EMBL" id="APT44833.1"/>
    </source>
</evidence>
<evidence type="ECO:0000256" key="3">
    <source>
        <dbReference type="SAM" id="MobiDB-lite"/>
    </source>
</evidence>
<feature type="active site" description="Acyl-thioester intermediate" evidence="2">
    <location>
        <position position="180"/>
    </location>
</feature>
<dbReference type="Gene3D" id="2.40.260.10">
    <property type="entry name" value="Sortase"/>
    <property type="match status" value="1"/>
</dbReference>
<dbReference type="RefSeq" id="WP_075621491.1">
    <property type="nucleotide sequence ID" value="NZ_CP015607.1"/>
</dbReference>
<dbReference type="InterPro" id="IPR023365">
    <property type="entry name" value="Sortase_dom-sf"/>
</dbReference>
<dbReference type="AlphaFoldDB" id="A0A1L6ZE71"/>
<dbReference type="SUPFAM" id="SSF63817">
    <property type="entry name" value="Sortase"/>
    <property type="match status" value="1"/>
</dbReference>
<feature type="compositionally biased region" description="Basic and acidic residues" evidence="3">
    <location>
        <begin position="37"/>
        <end position="56"/>
    </location>
</feature>
<organism evidence="5 6">
    <name type="scientific">Bacillus safensis</name>
    <dbReference type="NCBI Taxonomy" id="561879"/>
    <lineage>
        <taxon>Bacteria</taxon>
        <taxon>Bacillati</taxon>
        <taxon>Bacillota</taxon>
        <taxon>Bacilli</taxon>
        <taxon>Bacillales</taxon>
        <taxon>Bacillaceae</taxon>
        <taxon>Bacillus</taxon>
    </lineage>
</organism>
<dbReference type="PROSITE" id="PS51257">
    <property type="entry name" value="PROKAR_LIPOPROTEIN"/>
    <property type="match status" value="1"/>
</dbReference>
<dbReference type="InterPro" id="IPR005754">
    <property type="entry name" value="Sortase"/>
</dbReference>
<feature type="chain" id="PRO_5038632571" evidence="4">
    <location>
        <begin position="22"/>
        <end position="204"/>
    </location>
</feature>
<dbReference type="EMBL" id="CP015607">
    <property type="protein sequence ID" value="APT44833.1"/>
    <property type="molecule type" value="Genomic_DNA"/>
</dbReference>
<gene>
    <name evidence="5" type="ORF">BSA145_02150</name>
</gene>
<dbReference type="Pfam" id="PF04203">
    <property type="entry name" value="Sortase"/>
    <property type="match status" value="1"/>
</dbReference>
<sequence>MKNWLLSILSLLIITGCSSQSMNESSSSKNISASKEMTTHQAEKQNHSHDTLKDEPSGIVPAEIAIPAIDVKAKVEKTSLSKDGSMGVPQDTDNTAWFEDGPKPGDKGNAVMNGHVDNKWGPSVFYRLKELKKGDKVIVTSSSGKKRSFEVIKVRSYPREEKPNVFFGYAFTRNLNLITCTGTFDHAAGTHEKRLVVFTQLISS</sequence>
<keyword evidence="1" id="KW-0378">Hydrolase</keyword>
<feature type="region of interest" description="Disordered" evidence="3">
    <location>
        <begin position="81"/>
        <end position="103"/>
    </location>
</feature>
<dbReference type="Proteomes" id="UP000185426">
    <property type="component" value="Chromosome"/>
</dbReference>
<keyword evidence="4" id="KW-0732">Signal</keyword>
<feature type="compositionally biased region" description="Low complexity" evidence="3">
    <location>
        <begin position="20"/>
        <end position="36"/>
    </location>
</feature>
<evidence type="ECO:0000256" key="2">
    <source>
        <dbReference type="PIRSR" id="PIRSR605754-1"/>
    </source>
</evidence>
<evidence type="ECO:0000256" key="1">
    <source>
        <dbReference type="ARBA" id="ARBA00022801"/>
    </source>
</evidence>
<feature type="signal peptide" evidence="4">
    <location>
        <begin position="1"/>
        <end position="21"/>
    </location>
</feature>
<proteinExistence type="predicted"/>
<evidence type="ECO:0000256" key="4">
    <source>
        <dbReference type="SAM" id="SignalP"/>
    </source>
</evidence>
<dbReference type="GO" id="GO:0016787">
    <property type="term" value="F:hydrolase activity"/>
    <property type="evidence" value="ECO:0007669"/>
    <property type="project" value="UniProtKB-KW"/>
</dbReference>
<feature type="active site" description="Proton donor/acceptor" evidence="2">
    <location>
        <position position="115"/>
    </location>
</feature>